<sequence length="247" mass="25776">MIELSSSTWTDMRDVLASGPPLAVLPFGALEQHGPHLPLDTDTRQAEAIARGIASGLDAVLLPSIEYGNTWGNAAFPGTVSLSVDTVAAICGDIAASLDAAGFALLVVVNGDYGNRLPLQLAAEKRAAAGERMPVLVLDYPGLVDIGDQVKESPWAAPGLCHADELETSMMLAISPATVHPERFVAEYPGLPPDFGQRPQALAPLGETGVFGDPRAATAAKGEQIIAHVVTQSLAAIERTLRSLGLR</sequence>
<keyword evidence="4" id="KW-0862">Zinc</keyword>
<reference evidence="6 7" key="1">
    <citation type="submission" date="2024-01" db="EMBL/GenBank/DDBJ databases">
        <title>the genome sequence of strain Microbacterium schleiferi NBRC 15075.</title>
        <authorList>
            <person name="Ding Y."/>
            <person name="Zhang G."/>
        </authorList>
    </citation>
    <scope>NUCLEOTIDE SEQUENCE [LARGE SCALE GENOMIC DNA]</scope>
    <source>
        <strain evidence="6 7">NBRC 15075</strain>
    </source>
</reference>
<dbReference type="PANTHER" id="PTHR35005:SF1">
    <property type="entry name" value="2-AMINO-5-FORMYLAMINO-6-RIBOSYLAMINOPYRIMIDIN-4(3H)-ONE 5'-MONOPHOSPHATE DEFORMYLASE"/>
    <property type="match status" value="1"/>
</dbReference>
<comment type="cofactor">
    <cofactor evidence="1">
        <name>Zn(2+)</name>
        <dbReference type="ChEBI" id="CHEBI:29105"/>
    </cofactor>
</comment>
<evidence type="ECO:0000256" key="5">
    <source>
        <dbReference type="ARBA" id="ARBA00024029"/>
    </source>
</evidence>
<keyword evidence="3" id="KW-0378">Hydrolase</keyword>
<dbReference type="Gene3D" id="3.40.50.10310">
    <property type="entry name" value="Creatininase"/>
    <property type="match status" value="1"/>
</dbReference>
<evidence type="ECO:0000256" key="4">
    <source>
        <dbReference type="ARBA" id="ARBA00022833"/>
    </source>
</evidence>
<dbReference type="PANTHER" id="PTHR35005">
    <property type="entry name" value="3-DEHYDRO-SCYLLO-INOSOSE HYDROLASE"/>
    <property type="match status" value="1"/>
</dbReference>
<organism evidence="6 7">
    <name type="scientific">Microbacterium schleiferi</name>
    <dbReference type="NCBI Taxonomy" id="69362"/>
    <lineage>
        <taxon>Bacteria</taxon>
        <taxon>Bacillati</taxon>
        <taxon>Actinomycetota</taxon>
        <taxon>Actinomycetes</taxon>
        <taxon>Micrococcales</taxon>
        <taxon>Microbacteriaceae</taxon>
        <taxon>Microbacterium</taxon>
    </lineage>
</organism>
<comment type="caution">
    <text evidence="6">The sequence shown here is derived from an EMBL/GenBank/DDBJ whole genome shotgun (WGS) entry which is preliminary data.</text>
</comment>
<protein>
    <submittedName>
        <fullName evidence="6">Creatininase family protein</fullName>
    </submittedName>
</protein>
<evidence type="ECO:0000256" key="3">
    <source>
        <dbReference type="ARBA" id="ARBA00022801"/>
    </source>
</evidence>
<evidence type="ECO:0000313" key="7">
    <source>
        <dbReference type="Proteomes" id="UP001351900"/>
    </source>
</evidence>
<evidence type="ECO:0000256" key="2">
    <source>
        <dbReference type="ARBA" id="ARBA00022723"/>
    </source>
</evidence>
<accession>A0ABU7V4N1</accession>
<dbReference type="Pfam" id="PF02633">
    <property type="entry name" value="Creatininase"/>
    <property type="match status" value="1"/>
</dbReference>
<dbReference type="InterPro" id="IPR024087">
    <property type="entry name" value="Creatininase-like_sf"/>
</dbReference>
<dbReference type="SUPFAM" id="SSF102215">
    <property type="entry name" value="Creatininase"/>
    <property type="match status" value="1"/>
</dbReference>
<evidence type="ECO:0000313" key="6">
    <source>
        <dbReference type="EMBL" id="MEF2254230.1"/>
    </source>
</evidence>
<name>A0ABU7V4N1_9MICO</name>
<evidence type="ECO:0000256" key="1">
    <source>
        <dbReference type="ARBA" id="ARBA00001947"/>
    </source>
</evidence>
<comment type="similarity">
    <text evidence="5">Belongs to the creatininase superfamily.</text>
</comment>
<keyword evidence="7" id="KW-1185">Reference proteome</keyword>
<keyword evidence="2" id="KW-0479">Metal-binding</keyword>
<gene>
    <name evidence="6" type="ORF">V2V91_03630</name>
</gene>
<dbReference type="EMBL" id="JAZHOV010000002">
    <property type="protein sequence ID" value="MEF2254230.1"/>
    <property type="molecule type" value="Genomic_DNA"/>
</dbReference>
<proteinExistence type="inferred from homology"/>
<dbReference type="Proteomes" id="UP001351900">
    <property type="component" value="Unassembled WGS sequence"/>
</dbReference>
<dbReference type="InterPro" id="IPR003785">
    <property type="entry name" value="Creatininase/forma_Hydrolase"/>
</dbReference>
<dbReference type="RefSeq" id="WP_331790819.1">
    <property type="nucleotide sequence ID" value="NZ_BAAAUO010000005.1"/>
</dbReference>